<dbReference type="GO" id="GO:0016712">
    <property type="term" value="F:oxidoreductase activity, acting on paired donors, with incorporation or reduction of molecular oxygen, reduced flavin or flavoprotein as one donor, and incorporation of one atom of oxygen"/>
    <property type="evidence" value="ECO:0007669"/>
    <property type="project" value="TreeGrafter"/>
</dbReference>
<dbReference type="Gene3D" id="1.10.630.10">
    <property type="entry name" value="Cytochrome P450"/>
    <property type="match status" value="1"/>
</dbReference>
<comment type="similarity">
    <text evidence="1">Belongs to the cytochrome P450 family.</text>
</comment>
<keyword evidence="4" id="KW-0560">Oxidoreductase</keyword>
<dbReference type="EMBL" id="KZ346503">
    <property type="protein sequence ID" value="PIO69815.1"/>
    <property type="molecule type" value="Genomic_DNA"/>
</dbReference>
<dbReference type="GO" id="GO:0005737">
    <property type="term" value="C:cytoplasm"/>
    <property type="evidence" value="ECO:0007669"/>
    <property type="project" value="TreeGrafter"/>
</dbReference>
<dbReference type="InterPro" id="IPR002401">
    <property type="entry name" value="Cyt_P450_E_grp-I"/>
</dbReference>
<keyword evidence="2" id="KW-0479">Metal-binding</keyword>
<proteinExistence type="inferred from homology"/>
<dbReference type="InterPro" id="IPR036396">
    <property type="entry name" value="Cyt_P450_sf"/>
</dbReference>
<keyword evidence="7" id="KW-1185">Reference proteome</keyword>
<reference evidence="6 7" key="1">
    <citation type="submission" date="2015-09" db="EMBL/GenBank/DDBJ databases">
        <title>Draft genome of the parasitic nematode Teladorsagia circumcincta isolate WARC Sus (inbred).</title>
        <authorList>
            <person name="Mitreva M."/>
        </authorList>
    </citation>
    <scope>NUCLEOTIDE SEQUENCE [LARGE SCALE GENOMIC DNA]</scope>
    <source>
        <strain evidence="6 7">S</strain>
    </source>
</reference>
<dbReference type="Pfam" id="PF00067">
    <property type="entry name" value="p450"/>
    <property type="match status" value="1"/>
</dbReference>
<dbReference type="GO" id="GO:0006082">
    <property type="term" value="P:organic acid metabolic process"/>
    <property type="evidence" value="ECO:0007669"/>
    <property type="project" value="TreeGrafter"/>
</dbReference>
<sequence length="288" mass="33575">MSRNPVLEYSPLAETRSQHGSTIGVPRRTARRSEQSASVDDSTTEMIRNIRHEYGPLPLPLIGNLHHIVIGNIKHGGIVELMKRWQKEYGNVITFWFGPIPTVHILDFETAKEEMIVNGAAYVDRYTPYALDVKREGRGTVFSSGDFWADHRRFTLRTLRDFALKNNVMEERIMDEFHYNFGKLEKTMVNGQAKINAGEFFDMLIGSVINRIIFSERFTKENAEEFFEVKHAVDKELMTLSAFGMSLQKWTLNLPLLKNMWRKLIEPQEKLLEFLQKRIDQRFAMLFQ</sequence>
<dbReference type="GO" id="GO:0006805">
    <property type="term" value="P:xenobiotic metabolic process"/>
    <property type="evidence" value="ECO:0007669"/>
    <property type="project" value="TreeGrafter"/>
</dbReference>
<dbReference type="PANTHER" id="PTHR24300">
    <property type="entry name" value="CYTOCHROME P450 508A4-RELATED"/>
    <property type="match status" value="1"/>
</dbReference>
<evidence type="ECO:0000256" key="5">
    <source>
        <dbReference type="SAM" id="MobiDB-lite"/>
    </source>
</evidence>
<evidence type="ECO:0000256" key="3">
    <source>
        <dbReference type="ARBA" id="ARBA00023004"/>
    </source>
</evidence>
<dbReference type="InterPro" id="IPR001128">
    <property type="entry name" value="Cyt_P450"/>
</dbReference>
<evidence type="ECO:0008006" key="8">
    <source>
        <dbReference type="Google" id="ProtNLM"/>
    </source>
</evidence>
<feature type="region of interest" description="Disordered" evidence="5">
    <location>
        <begin position="1"/>
        <end position="43"/>
    </location>
</feature>
<dbReference type="PANTHER" id="PTHR24300:SF375">
    <property type="entry name" value="CYTOCHROME P450 FAMILY"/>
    <property type="match status" value="1"/>
</dbReference>
<gene>
    <name evidence="6" type="ORF">TELCIR_08351</name>
</gene>
<dbReference type="InterPro" id="IPR050182">
    <property type="entry name" value="Cytochrome_P450_fam2"/>
</dbReference>
<keyword evidence="4" id="KW-0503">Monooxygenase</keyword>
<dbReference type="OrthoDB" id="2789670at2759"/>
<keyword evidence="3" id="KW-0408">Iron</keyword>
<dbReference type="PRINTS" id="PR00463">
    <property type="entry name" value="EP450I"/>
</dbReference>
<evidence type="ECO:0000256" key="1">
    <source>
        <dbReference type="ARBA" id="ARBA00010617"/>
    </source>
</evidence>
<evidence type="ECO:0000313" key="7">
    <source>
        <dbReference type="Proteomes" id="UP000230423"/>
    </source>
</evidence>
<name>A0A2G9UHU3_TELCI</name>
<organism evidence="6 7">
    <name type="scientific">Teladorsagia circumcincta</name>
    <name type="common">Brown stomach worm</name>
    <name type="synonym">Ostertagia circumcincta</name>
    <dbReference type="NCBI Taxonomy" id="45464"/>
    <lineage>
        <taxon>Eukaryota</taxon>
        <taxon>Metazoa</taxon>
        <taxon>Ecdysozoa</taxon>
        <taxon>Nematoda</taxon>
        <taxon>Chromadorea</taxon>
        <taxon>Rhabditida</taxon>
        <taxon>Rhabditina</taxon>
        <taxon>Rhabditomorpha</taxon>
        <taxon>Strongyloidea</taxon>
        <taxon>Trichostrongylidae</taxon>
        <taxon>Teladorsagia</taxon>
    </lineage>
</organism>
<evidence type="ECO:0000256" key="4">
    <source>
        <dbReference type="ARBA" id="ARBA00023033"/>
    </source>
</evidence>
<evidence type="ECO:0000256" key="2">
    <source>
        <dbReference type="ARBA" id="ARBA00022723"/>
    </source>
</evidence>
<dbReference type="SUPFAM" id="SSF48264">
    <property type="entry name" value="Cytochrome P450"/>
    <property type="match status" value="1"/>
</dbReference>
<dbReference type="AlphaFoldDB" id="A0A2G9UHU3"/>
<dbReference type="Proteomes" id="UP000230423">
    <property type="component" value="Unassembled WGS sequence"/>
</dbReference>
<accession>A0A2G9UHU3</accession>
<dbReference type="GO" id="GO:0005506">
    <property type="term" value="F:iron ion binding"/>
    <property type="evidence" value="ECO:0007669"/>
    <property type="project" value="InterPro"/>
</dbReference>
<evidence type="ECO:0000313" key="6">
    <source>
        <dbReference type="EMBL" id="PIO69815.1"/>
    </source>
</evidence>
<dbReference type="GO" id="GO:0020037">
    <property type="term" value="F:heme binding"/>
    <property type="evidence" value="ECO:0007669"/>
    <property type="project" value="InterPro"/>
</dbReference>
<protein>
    <recommendedName>
        <fullName evidence="8">Unspecific monooxygenase</fullName>
    </recommendedName>
</protein>